<dbReference type="Pfam" id="PF19891">
    <property type="entry name" value="DUF6364"/>
    <property type="match status" value="1"/>
</dbReference>
<dbReference type="OrthoDB" id="6198066at2"/>
<protein>
    <submittedName>
        <fullName evidence="1">Antitoxin</fullName>
    </submittedName>
</protein>
<accession>A0A2M9XZI4</accession>
<proteinExistence type="predicted"/>
<gene>
    <name evidence="1" type="ORF">EHQ30_10495</name>
</gene>
<comment type="caution">
    <text evidence="1">The sequence shown here is derived from an EMBL/GenBank/DDBJ whole genome shotgun (WGS) entry which is preliminary data.</text>
</comment>
<dbReference type="InterPro" id="IPR045944">
    <property type="entry name" value="DUF6364"/>
</dbReference>
<evidence type="ECO:0000313" key="2">
    <source>
        <dbReference type="Proteomes" id="UP000297891"/>
    </source>
</evidence>
<dbReference type="RefSeq" id="WP_100791423.1">
    <property type="nucleotide sequence ID" value="NZ_NPDQ01000006.1"/>
</dbReference>
<reference evidence="1" key="1">
    <citation type="journal article" date="2019" name="PLoS Negl. Trop. Dis.">
        <title>Revisiting the worldwide diversity of Leptospira species in the environment.</title>
        <authorList>
            <person name="Vincent A.T."/>
            <person name="Schiettekatte O."/>
            <person name="Bourhy P."/>
            <person name="Veyrier F.J."/>
            <person name="Picardeau M."/>
        </authorList>
    </citation>
    <scope>NUCLEOTIDE SEQUENCE [LARGE SCALE GENOMIC DNA]</scope>
    <source>
        <strain evidence="1">201800277</strain>
    </source>
</reference>
<dbReference type="AlphaFoldDB" id="A0A2M9XZI4"/>
<name>A0A2M9XZI4_9LEPT</name>
<keyword evidence="2" id="KW-1185">Reference proteome</keyword>
<dbReference type="EMBL" id="RQFP01000001">
    <property type="protein sequence ID" value="TGK96993.1"/>
    <property type="molecule type" value="Genomic_DNA"/>
</dbReference>
<evidence type="ECO:0000313" key="1">
    <source>
        <dbReference type="EMBL" id="TGK96993.1"/>
    </source>
</evidence>
<dbReference type="Proteomes" id="UP000297891">
    <property type="component" value="Unassembled WGS sequence"/>
</dbReference>
<sequence length="82" mass="9313">MNTKLTLSLDDKIIKRAKEFAKQRNKSLSKLIEDYLGGISSKIPSDEENLPPVTKKLAGILKGKKDIDIKNDIAHFLEKKYK</sequence>
<organism evidence="1 2">
    <name type="scientific">Leptospira brenneri</name>
    <dbReference type="NCBI Taxonomy" id="2023182"/>
    <lineage>
        <taxon>Bacteria</taxon>
        <taxon>Pseudomonadati</taxon>
        <taxon>Spirochaetota</taxon>
        <taxon>Spirochaetia</taxon>
        <taxon>Leptospirales</taxon>
        <taxon>Leptospiraceae</taxon>
        <taxon>Leptospira</taxon>
    </lineage>
</organism>